<dbReference type="CDD" id="cd12830">
    <property type="entry name" value="MtCorA-like"/>
    <property type="match status" value="1"/>
</dbReference>
<evidence type="ECO:0000256" key="9">
    <source>
        <dbReference type="ARBA" id="ARBA00023136"/>
    </source>
</evidence>
<dbReference type="Pfam" id="PF01544">
    <property type="entry name" value="CorA"/>
    <property type="match status" value="1"/>
</dbReference>
<dbReference type="SUPFAM" id="SSF143865">
    <property type="entry name" value="CorA soluble domain-like"/>
    <property type="match status" value="1"/>
</dbReference>
<keyword evidence="6" id="KW-0460">Magnesium</keyword>
<keyword evidence="9 12" id="KW-0472">Membrane</keyword>
<dbReference type="GO" id="GO:0000287">
    <property type="term" value="F:magnesium ion binding"/>
    <property type="evidence" value="ECO:0007669"/>
    <property type="project" value="TreeGrafter"/>
</dbReference>
<comment type="similarity">
    <text evidence="2">Belongs to the CorA metal ion transporter (MIT) (TC 1.A.35) family.</text>
</comment>
<reference evidence="13 14" key="1">
    <citation type="submission" date="2016-01" db="EMBL/GenBank/DDBJ databases">
        <title>Complete genome and mega plasmid sequence of Sphingomonas panacis DCY99 elicits systemic resistance in rice to Xanthomonas oryzae.</title>
        <authorList>
            <person name="Kim Y.J."/>
            <person name="Yang D.C."/>
            <person name="Sing P."/>
        </authorList>
    </citation>
    <scope>NUCLEOTIDE SEQUENCE [LARGE SCALE GENOMIC DNA]</scope>
    <source>
        <strain evidence="13 14">DCY99</strain>
    </source>
</reference>
<evidence type="ECO:0000256" key="12">
    <source>
        <dbReference type="SAM" id="Phobius"/>
    </source>
</evidence>
<evidence type="ECO:0000313" key="13">
    <source>
        <dbReference type="EMBL" id="AOH86102.1"/>
    </source>
</evidence>
<evidence type="ECO:0000256" key="5">
    <source>
        <dbReference type="ARBA" id="ARBA00022692"/>
    </source>
</evidence>
<evidence type="ECO:0000256" key="4">
    <source>
        <dbReference type="ARBA" id="ARBA00022475"/>
    </source>
</evidence>
<dbReference type="InterPro" id="IPR045863">
    <property type="entry name" value="CorA_TM1_TM2"/>
</dbReference>
<evidence type="ECO:0000256" key="3">
    <source>
        <dbReference type="ARBA" id="ARBA00022448"/>
    </source>
</evidence>
<feature type="transmembrane region" description="Helical" evidence="12">
    <location>
        <begin position="296"/>
        <end position="316"/>
    </location>
</feature>
<keyword evidence="3" id="KW-0813">Transport</keyword>
<organism evidence="13 14">
    <name type="scientific">Sphingomonas panacis</name>
    <dbReference type="NCBI Taxonomy" id="1560345"/>
    <lineage>
        <taxon>Bacteria</taxon>
        <taxon>Pseudomonadati</taxon>
        <taxon>Pseudomonadota</taxon>
        <taxon>Alphaproteobacteria</taxon>
        <taxon>Sphingomonadales</taxon>
        <taxon>Sphingomonadaceae</taxon>
        <taxon>Sphingomonas</taxon>
    </lineage>
</organism>
<dbReference type="AlphaFoldDB" id="A0A1B3ZFA1"/>
<dbReference type="EMBL" id="CP014168">
    <property type="protein sequence ID" value="AOH86102.1"/>
    <property type="molecule type" value="Genomic_DNA"/>
</dbReference>
<comment type="subcellular location">
    <subcellularLocation>
        <location evidence="1">Cell membrane</location>
        <topology evidence="1">Multi-pass membrane protein</topology>
    </subcellularLocation>
</comment>
<evidence type="ECO:0000256" key="10">
    <source>
        <dbReference type="ARBA" id="ARBA00034269"/>
    </source>
</evidence>
<sequence length="322" mass="36584">MSVIAAYLYRDGKKVREVEIDEKVDCAHNKSEFVWIGIAEPDEAELRILQKTYDLHPLAIEDALKADQLPKVDVYGDQLFVVARTAHLEGDKIIYGETSIFVGHSHIISVRHGSPRKHLSLRDNLEKAPTLLAQGVDYVLHAILDFIADGYLPIVETIEEDVIAMERRAIDSFLNRDEVARIFALRRELMRFQRVLVPMGEVAGKFVRLDLPCIDVDARPYFSDVLDHVRRVQSMVEGLREVLTSVFEFSNLLEGQRTGAITRQLAAWAAILAVPTAIAGIYGMNFEHMPELKWIWGYPSTLVVIAGVCGVLYWRFRRLGWL</sequence>
<dbReference type="GO" id="GO:0005886">
    <property type="term" value="C:plasma membrane"/>
    <property type="evidence" value="ECO:0007669"/>
    <property type="project" value="UniProtKB-SubCell"/>
</dbReference>
<dbReference type="OrthoDB" id="9803416at2"/>
<keyword evidence="4" id="KW-1003">Cell membrane</keyword>
<keyword evidence="8" id="KW-0406">Ion transport</keyword>
<dbReference type="FunFam" id="1.20.58.340:FF:000004">
    <property type="entry name" value="Magnesium transport protein CorA"/>
    <property type="match status" value="1"/>
</dbReference>
<dbReference type="STRING" id="1560345.AWL63_21210"/>
<comment type="function">
    <text evidence="11">Mediates influx of magnesium ions. Alternates between open and closed states. Activated by low cytoplasmic Mg(2+) levels. Inactive when cytoplasmic Mg(2+) levels are high.</text>
</comment>
<evidence type="ECO:0000256" key="1">
    <source>
        <dbReference type="ARBA" id="ARBA00004651"/>
    </source>
</evidence>
<proteinExistence type="inferred from homology"/>
<evidence type="ECO:0000256" key="7">
    <source>
        <dbReference type="ARBA" id="ARBA00022989"/>
    </source>
</evidence>
<evidence type="ECO:0000256" key="8">
    <source>
        <dbReference type="ARBA" id="ARBA00023065"/>
    </source>
</evidence>
<evidence type="ECO:0000313" key="14">
    <source>
        <dbReference type="Proteomes" id="UP000094256"/>
    </source>
</evidence>
<dbReference type="GO" id="GO:0015095">
    <property type="term" value="F:magnesium ion transmembrane transporter activity"/>
    <property type="evidence" value="ECO:0007669"/>
    <property type="project" value="TreeGrafter"/>
</dbReference>
<dbReference type="Gene3D" id="3.30.460.20">
    <property type="entry name" value="CorA soluble domain-like"/>
    <property type="match status" value="1"/>
</dbReference>
<dbReference type="RefSeq" id="WP_069206616.1">
    <property type="nucleotide sequence ID" value="NZ_CP014168.1"/>
</dbReference>
<dbReference type="Proteomes" id="UP000094256">
    <property type="component" value="Chromosome"/>
</dbReference>
<protein>
    <submittedName>
        <fullName evidence="13">Magnesium transporter</fullName>
    </submittedName>
</protein>
<feature type="transmembrane region" description="Helical" evidence="12">
    <location>
        <begin position="265"/>
        <end position="284"/>
    </location>
</feature>
<dbReference type="PANTHER" id="PTHR46494">
    <property type="entry name" value="CORA FAMILY METAL ION TRANSPORTER (EUROFUNG)"/>
    <property type="match status" value="1"/>
</dbReference>
<dbReference type="InterPro" id="IPR002523">
    <property type="entry name" value="MgTranspt_CorA/ZnTranspt_ZntB"/>
</dbReference>
<keyword evidence="14" id="KW-1185">Reference proteome</keyword>
<comment type="catalytic activity">
    <reaction evidence="10">
        <text>Mg(2+)(in) = Mg(2+)(out)</text>
        <dbReference type="Rhea" id="RHEA:29827"/>
        <dbReference type="ChEBI" id="CHEBI:18420"/>
    </reaction>
</comment>
<dbReference type="PANTHER" id="PTHR46494:SF1">
    <property type="entry name" value="CORA FAMILY METAL ION TRANSPORTER (EUROFUNG)"/>
    <property type="match status" value="1"/>
</dbReference>
<keyword evidence="5 12" id="KW-0812">Transmembrane</keyword>
<evidence type="ECO:0000256" key="2">
    <source>
        <dbReference type="ARBA" id="ARBA00009765"/>
    </source>
</evidence>
<dbReference type="GO" id="GO:0015087">
    <property type="term" value="F:cobalt ion transmembrane transporter activity"/>
    <property type="evidence" value="ECO:0007669"/>
    <property type="project" value="TreeGrafter"/>
</dbReference>
<dbReference type="InterPro" id="IPR045861">
    <property type="entry name" value="CorA_cytoplasmic_dom"/>
</dbReference>
<dbReference type="SUPFAM" id="SSF144083">
    <property type="entry name" value="Magnesium transport protein CorA, transmembrane region"/>
    <property type="match status" value="1"/>
</dbReference>
<dbReference type="GO" id="GO:0050897">
    <property type="term" value="F:cobalt ion binding"/>
    <property type="evidence" value="ECO:0007669"/>
    <property type="project" value="TreeGrafter"/>
</dbReference>
<accession>A0A1B3ZFA1</accession>
<name>A0A1B3ZFA1_9SPHN</name>
<keyword evidence="7 12" id="KW-1133">Transmembrane helix</keyword>
<gene>
    <name evidence="13" type="ORF">AWL63_21210</name>
</gene>
<dbReference type="Gene3D" id="1.20.58.340">
    <property type="entry name" value="Magnesium transport protein CorA, transmembrane region"/>
    <property type="match status" value="2"/>
</dbReference>
<evidence type="ECO:0000256" key="11">
    <source>
        <dbReference type="ARBA" id="ARBA00045497"/>
    </source>
</evidence>
<evidence type="ECO:0000256" key="6">
    <source>
        <dbReference type="ARBA" id="ARBA00022842"/>
    </source>
</evidence>
<dbReference type="KEGG" id="span:AWL63_21210"/>